<evidence type="ECO:0000256" key="5">
    <source>
        <dbReference type="ARBA" id="ARBA00023136"/>
    </source>
</evidence>
<dbReference type="GO" id="GO:0005886">
    <property type="term" value="C:plasma membrane"/>
    <property type="evidence" value="ECO:0007669"/>
    <property type="project" value="UniProtKB-SubCell"/>
</dbReference>
<feature type="transmembrane region" description="Helical" evidence="7">
    <location>
        <begin position="61"/>
        <end position="80"/>
    </location>
</feature>
<dbReference type="AlphaFoldDB" id="A0A4Y3KEB9"/>
<dbReference type="GO" id="GO:0051301">
    <property type="term" value="P:cell division"/>
    <property type="evidence" value="ECO:0007669"/>
    <property type="project" value="UniProtKB-UniRule"/>
</dbReference>
<keyword evidence="10" id="KW-1185">Reference proteome</keyword>
<evidence type="ECO:0000256" key="4">
    <source>
        <dbReference type="ARBA" id="ARBA00022989"/>
    </source>
</evidence>
<evidence type="ECO:0000256" key="2">
    <source>
        <dbReference type="ARBA" id="ARBA00022618"/>
    </source>
</evidence>
<evidence type="ECO:0000313" key="9">
    <source>
        <dbReference type="EMBL" id="GEA82312.1"/>
    </source>
</evidence>
<keyword evidence="4 7" id="KW-1133">Transmembrane helix</keyword>
<comment type="caution">
    <text evidence="9">The sequence shown here is derived from an EMBL/GenBank/DDBJ whole genome shotgun (WGS) entry which is preliminary data.</text>
</comment>
<keyword evidence="5 7" id="KW-0472">Membrane</keyword>
<comment type="function">
    <text evidence="7">Involved in cell division.</text>
</comment>
<sequence length="84" mass="9208">MPESKSRKKATYTPPPAKAAPKPSPRWWVPVMLGLMLVGLVWIVTFYIARSTNGADLPLPIGSWNLAVGAALIIAGFSMTTRWR</sequence>
<keyword evidence="1 7" id="KW-1003">Cell membrane</keyword>
<dbReference type="EMBL" id="BJLP01000055">
    <property type="protein sequence ID" value="GEA82312.1"/>
    <property type="molecule type" value="Genomic_DNA"/>
</dbReference>
<keyword evidence="6 7" id="KW-0131">Cell cycle</keyword>
<evidence type="ECO:0000256" key="7">
    <source>
        <dbReference type="HAMAP-Rule" id="MF_00631"/>
    </source>
</evidence>
<gene>
    <name evidence="7" type="primary">crgA</name>
    <name evidence="9" type="ORF">CUD01_27560</name>
</gene>
<protein>
    <recommendedName>
        <fullName evidence="7">Cell division protein CrgA</fullName>
    </recommendedName>
</protein>
<organism evidence="9 10">
    <name type="scientific">Cellulomonas uda</name>
    <dbReference type="NCBI Taxonomy" id="1714"/>
    <lineage>
        <taxon>Bacteria</taxon>
        <taxon>Bacillati</taxon>
        <taxon>Actinomycetota</taxon>
        <taxon>Actinomycetes</taxon>
        <taxon>Micrococcales</taxon>
        <taxon>Cellulomonadaceae</taxon>
        <taxon>Cellulomonas</taxon>
    </lineage>
</organism>
<accession>A0A4Y3KEB9</accession>
<evidence type="ECO:0000256" key="6">
    <source>
        <dbReference type="ARBA" id="ARBA00023306"/>
    </source>
</evidence>
<feature type="region of interest" description="Disordered" evidence="8">
    <location>
        <begin position="1"/>
        <end position="23"/>
    </location>
</feature>
<name>A0A4Y3KEB9_CELUD</name>
<feature type="compositionally biased region" description="Basic residues" evidence="8">
    <location>
        <begin position="1"/>
        <end position="10"/>
    </location>
</feature>
<dbReference type="HAMAP" id="MF_00631">
    <property type="entry name" value="CrgA"/>
    <property type="match status" value="1"/>
</dbReference>
<feature type="transmembrane region" description="Helical" evidence="7">
    <location>
        <begin position="27"/>
        <end position="49"/>
    </location>
</feature>
<reference evidence="9 10" key="1">
    <citation type="submission" date="2019-06" db="EMBL/GenBank/DDBJ databases">
        <title>Whole genome shotgun sequence of Cellulomonas uda NBRC 3747.</title>
        <authorList>
            <person name="Hosoyama A."/>
            <person name="Uohara A."/>
            <person name="Ohji S."/>
            <person name="Ichikawa N."/>
        </authorList>
    </citation>
    <scope>NUCLEOTIDE SEQUENCE [LARGE SCALE GENOMIC DNA]</scope>
    <source>
        <strain evidence="9 10">NBRC 3747</strain>
    </source>
</reference>
<dbReference type="Pfam" id="PF06781">
    <property type="entry name" value="CrgA"/>
    <property type="match status" value="1"/>
</dbReference>
<dbReference type="RefSeq" id="WP_094182391.1">
    <property type="nucleotide sequence ID" value="NZ_BJLP01000055.1"/>
</dbReference>
<evidence type="ECO:0000256" key="3">
    <source>
        <dbReference type="ARBA" id="ARBA00022692"/>
    </source>
</evidence>
<dbReference type="InterPro" id="IPR009619">
    <property type="entry name" value="CrgA"/>
</dbReference>
<feature type="compositionally biased region" description="Pro residues" evidence="8">
    <location>
        <begin position="13"/>
        <end position="23"/>
    </location>
</feature>
<keyword evidence="3 7" id="KW-0812">Transmembrane</keyword>
<proteinExistence type="inferred from homology"/>
<evidence type="ECO:0000256" key="1">
    <source>
        <dbReference type="ARBA" id="ARBA00022475"/>
    </source>
</evidence>
<comment type="subcellular location">
    <subcellularLocation>
        <location evidence="7">Cell membrane</location>
        <topology evidence="7">Multi-pass membrane protein</topology>
    </subcellularLocation>
</comment>
<keyword evidence="2 7" id="KW-0132">Cell division</keyword>
<dbReference type="Proteomes" id="UP000315842">
    <property type="component" value="Unassembled WGS sequence"/>
</dbReference>
<evidence type="ECO:0000256" key="8">
    <source>
        <dbReference type="SAM" id="MobiDB-lite"/>
    </source>
</evidence>
<comment type="similarity">
    <text evidence="7">Belongs to the CrgA family.</text>
</comment>
<evidence type="ECO:0000313" key="10">
    <source>
        <dbReference type="Proteomes" id="UP000315842"/>
    </source>
</evidence>